<dbReference type="EMBL" id="LXQA010103056">
    <property type="protein sequence ID" value="MCI16929.1"/>
    <property type="molecule type" value="Genomic_DNA"/>
</dbReference>
<protein>
    <submittedName>
        <fullName evidence="1">Uncharacterized protein</fullName>
    </submittedName>
</protein>
<reference evidence="1 2" key="1">
    <citation type="journal article" date="2018" name="Front. Plant Sci.">
        <title>Red Clover (Trifolium pratense) and Zigzag Clover (T. medium) - A Picture of Genomic Similarities and Differences.</title>
        <authorList>
            <person name="Dluhosova J."/>
            <person name="Istvanek J."/>
            <person name="Nedelnik J."/>
            <person name="Repkova J."/>
        </authorList>
    </citation>
    <scope>NUCLEOTIDE SEQUENCE [LARGE SCALE GENOMIC DNA]</scope>
    <source>
        <strain evidence="2">cv. 10/8</strain>
        <tissue evidence="1">Leaf</tissue>
    </source>
</reference>
<keyword evidence="2" id="KW-1185">Reference proteome</keyword>
<sequence>MPSVVRSRRLVSRHHFKPGWASFPIGCFSTDVASWSPPDFWFLPVTVSGFMVPGSPPICQCRLNFRIDFGLYGLERVLDACCVLS</sequence>
<dbReference type="AlphaFoldDB" id="A0A392PZE7"/>
<proteinExistence type="predicted"/>
<evidence type="ECO:0000313" key="2">
    <source>
        <dbReference type="Proteomes" id="UP000265520"/>
    </source>
</evidence>
<dbReference type="Proteomes" id="UP000265520">
    <property type="component" value="Unassembled WGS sequence"/>
</dbReference>
<accession>A0A392PZE7</accession>
<organism evidence="1 2">
    <name type="scientific">Trifolium medium</name>
    <dbReference type="NCBI Taxonomy" id="97028"/>
    <lineage>
        <taxon>Eukaryota</taxon>
        <taxon>Viridiplantae</taxon>
        <taxon>Streptophyta</taxon>
        <taxon>Embryophyta</taxon>
        <taxon>Tracheophyta</taxon>
        <taxon>Spermatophyta</taxon>
        <taxon>Magnoliopsida</taxon>
        <taxon>eudicotyledons</taxon>
        <taxon>Gunneridae</taxon>
        <taxon>Pentapetalae</taxon>
        <taxon>rosids</taxon>
        <taxon>fabids</taxon>
        <taxon>Fabales</taxon>
        <taxon>Fabaceae</taxon>
        <taxon>Papilionoideae</taxon>
        <taxon>50 kb inversion clade</taxon>
        <taxon>NPAAA clade</taxon>
        <taxon>Hologalegina</taxon>
        <taxon>IRL clade</taxon>
        <taxon>Trifolieae</taxon>
        <taxon>Trifolium</taxon>
    </lineage>
</organism>
<name>A0A392PZE7_9FABA</name>
<comment type="caution">
    <text evidence="1">The sequence shown here is derived from an EMBL/GenBank/DDBJ whole genome shotgun (WGS) entry which is preliminary data.</text>
</comment>
<evidence type="ECO:0000313" key="1">
    <source>
        <dbReference type="EMBL" id="MCI16929.1"/>
    </source>
</evidence>